<feature type="transmembrane region" description="Helical" evidence="6">
    <location>
        <begin position="166"/>
        <end position="185"/>
    </location>
</feature>
<comment type="subcellular location">
    <subcellularLocation>
        <location evidence="1">Cell membrane</location>
        <topology evidence="1">Multi-pass membrane protein</topology>
    </subcellularLocation>
</comment>
<evidence type="ECO:0000256" key="4">
    <source>
        <dbReference type="ARBA" id="ARBA00022989"/>
    </source>
</evidence>
<evidence type="ECO:0008006" key="9">
    <source>
        <dbReference type="Google" id="ProtNLM"/>
    </source>
</evidence>
<feature type="transmembrane region" description="Helical" evidence="6">
    <location>
        <begin position="233"/>
        <end position="255"/>
    </location>
</feature>
<evidence type="ECO:0000256" key="3">
    <source>
        <dbReference type="ARBA" id="ARBA00022692"/>
    </source>
</evidence>
<dbReference type="InterPro" id="IPR002797">
    <property type="entry name" value="Polysacc_synth"/>
</dbReference>
<feature type="transmembrane region" description="Helical" evidence="6">
    <location>
        <begin position="134"/>
        <end position="154"/>
    </location>
</feature>
<feature type="transmembrane region" description="Helical" evidence="6">
    <location>
        <begin position="50"/>
        <end position="71"/>
    </location>
</feature>
<feature type="transmembrane region" description="Helical" evidence="6">
    <location>
        <begin position="371"/>
        <end position="391"/>
    </location>
</feature>
<evidence type="ECO:0000256" key="2">
    <source>
        <dbReference type="ARBA" id="ARBA00022475"/>
    </source>
</evidence>
<dbReference type="EMBL" id="MFDO01000018">
    <property type="protein sequence ID" value="OGE65431.1"/>
    <property type="molecule type" value="Genomic_DNA"/>
</dbReference>
<evidence type="ECO:0000256" key="5">
    <source>
        <dbReference type="ARBA" id="ARBA00023136"/>
    </source>
</evidence>
<name>A0A1F5MJ81_9BACT</name>
<comment type="caution">
    <text evidence="7">The sequence shown here is derived from an EMBL/GenBank/DDBJ whole genome shotgun (WGS) entry which is preliminary data.</text>
</comment>
<dbReference type="Proteomes" id="UP000178017">
    <property type="component" value="Unassembled WGS sequence"/>
</dbReference>
<evidence type="ECO:0000256" key="1">
    <source>
        <dbReference type="ARBA" id="ARBA00004651"/>
    </source>
</evidence>
<proteinExistence type="predicted"/>
<evidence type="ECO:0000313" key="8">
    <source>
        <dbReference type="Proteomes" id="UP000178017"/>
    </source>
</evidence>
<reference evidence="7 8" key="1">
    <citation type="journal article" date="2016" name="Nat. Commun.">
        <title>Thousands of microbial genomes shed light on interconnected biogeochemical processes in an aquifer system.</title>
        <authorList>
            <person name="Anantharaman K."/>
            <person name="Brown C.T."/>
            <person name="Hug L.A."/>
            <person name="Sharon I."/>
            <person name="Castelle C.J."/>
            <person name="Probst A.J."/>
            <person name="Thomas B.C."/>
            <person name="Singh A."/>
            <person name="Wilkins M.J."/>
            <person name="Karaoz U."/>
            <person name="Brodie E.L."/>
            <person name="Williams K.H."/>
            <person name="Hubbard S.S."/>
            <person name="Banfield J.F."/>
        </authorList>
    </citation>
    <scope>NUCLEOTIDE SEQUENCE [LARGE SCALE GENOMIC DNA]</scope>
</reference>
<evidence type="ECO:0000256" key="6">
    <source>
        <dbReference type="SAM" id="Phobius"/>
    </source>
</evidence>
<feature type="transmembrane region" description="Helical" evidence="6">
    <location>
        <begin position="307"/>
        <end position="329"/>
    </location>
</feature>
<dbReference type="GO" id="GO:0005886">
    <property type="term" value="C:plasma membrane"/>
    <property type="evidence" value="ECO:0007669"/>
    <property type="project" value="UniProtKB-SubCell"/>
</dbReference>
<protein>
    <recommendedName>
        <fullName evidence="9">Polysaccharide biosynthesis protein C-terminal domain-containing protein</fullName>
    </recommendedName>
</protein>
<organism evidence="7 8">
    <name type="scientific">Candidatus Daviesbacteria bacterium RIFCSPLOWO2_01_FULL_40_24</name>
    <dbReference type="NCBI Taxonomy" id="1797787"/>
    <lineage>
        <taxon>Bacteria</taxon>
        <taxon>Candidatus Daviesiibacteriota</taxon>
    </lineage>
</organism>
<keyword evidence="5 6" id="KW-0472">Membrane</keyword>
<feature type="transmembrane region" description="Helical" evidence="6">
    <location>
        <begin position="191"/>
        <end position="212"/>
    </location>
</feature>
<dbReference type="InterPro" id="IPR050833">
    <property type="entry name" value="Poly_Biosynth_Transport"/>
</dbReference>
<feature type="transmembrane region" description="Helical" evidence="6">
    <location>
        <begin position="335"/>
        <end position="359"/>
    </location>
</feature>
<feature type="transmembrane region" description="Helical" evidence="6">
    <location>
        <begin position="397"/>
        <end position="419"/>
    </location>
</feature>
<evidence type="ECO:0000313" key="7">
    <source>
        <dbReference type="EMBL" id="OGE65431.1"/>
    </source>
</evidence>
<dbReference type="AlphaFoldDB" id="A0A1F5MJ81"/>
<sequence>MVRHLPKFSKFLKTVTFRQTSITVIATMINGILGFIFFAVLARYLGPVNFGLFITTITVLTLMSDIADLGVNTSIVKFAASLQARSDSEREVLKIGLVTKIIVSLTVAVIGYLLSDIIANTLFNKSDLVFPLRLASLGVIGALLFSYVTSYLQAKSRFLSWGGLNISLNLGRLILIGLLVSSQSLTILNSLIAYLIFPILGFVIALGFMPIIKILTVKVPSESISQFFNYSKWAAVFIAITALSSRVDIFLSARILNTQQLGFYVAAAQLLVVIPQLASALGLVFSPKYSNFSSLGSMISYYKKTQILVIIPSVVALLLIPFASFIIQLTYGEEYIAAAPIFVILLLAMLIFLISIPIHNAILYYFSDSKFFTFLSFGHIIIMLTVGFYLISQYQAVGTALAVLIGSLFNLLVPGFYLFRRIRK</sequence>
<keyword evidence="4 6" id="KW-1133">Transmembrane helix</keyword>
<gene>
    <name evidence="7" type="ORF">A3B49_00910</name>
</gene>
<feature type="transmembrane region" description="Helical" evidence="6">
    <location>
        <begin position="261"/>
        <end position="286"/>
    </location>
</feature>
<keyword evidence="2" id="KW-1003">Cell membrane</keyword>
<dbReference type="PANTHER" id="PTHR30250">
    <property type="entry name" value="PST FAMILY PREDICTED COLANIC ACID TRANSPORTER"/>
    <property type="match status" value="1"/>
</dbReference>
<dbReference type="Pfam" id="PF01943">
    <property type="entry name" value="Polysacc_synt"/>
    <property type="match status" value="1"/>
</dbReference>
<dbReference type="PANTHER" id="PTHR30250:SF11">
    <property type="entry name" value="O-ANTIGEN TRANSPORTER-RELATED"/>
    <property type="match status" value="1"/>
</dbReference>
<feature type="transmembrane region" description="Helical" evidence="6">
    <location>
        <begin position="92"/>
        <end position="114"/>
    </location>
</feature>
<accession>A0A1F5MJ81</accession>
<keyword evidence="3 6" id="KW-0812">Transmembrane</keyword>
<feature type="transmembrane region" description="Helical" evidence="6">
    <location>
        <begin position="21"/>
        <end position="44"/>
    </location>
</feature>